<evidence type="ECO:0000313" key="4">
    <source>
        <dbReference type="RefSeq" id="XP_013094314.2"/>
    </source>
</evidence>
<dbReference type="GeneID" id="106078108"/>
<feature type="compositionally biased region" description="Polar residues" evidence="1">
    <location>
        <begin position="423"/>
        <end position="432"/>
    </location>
</feature>
<accession>A0A9U8ELY9</accession>
<organism evidence="3 4">
    <name type="scientific">Biomphalaria glabrata</name>
    <name type="common">Bloodfluke planorb</name>
    <name type="synonym">Freshwater snail</name>
    <dbReference type="NCBI Taxonomy" id="6526"/>
    <lineage>
        <taxon>Eukaryota</taxon>
        <taxon>Metazoa</taxon>
        <taxon>Spiralia</taxon>
        <taxon>Lophotrochozoa</taxon>
        <taxon>Mollusca</taxon>
        <taxon>Gastropoda</taxon>
        <taxon>Heterobranchia</taxon>
        <taxon>Euthyneura</taxon>
        <taxon>Panpulmonata</taxon>
        <taxon>Hygrophila</taxon>
        <taxon>Lymnaeoidea</taxon>
        <taxon>Planorbidae</taxon>
        <taxon>Biomphalaria</taxon>
    </lineage>
</organism>
<feature type="region of interest" description="Disordered" evidence="1">
    <location>
        <begin position="413"/>
        <end position="432"/>
    </location>
</feature>
<evidence type="ECO:0000313" key="3">
    <source>
        <dbReference type="Proteomes" id="UP001165740"/>
    </source>
</evidence>
<reference evidence="4" key="1">
    <citation type="submission" date="2025-08" db="UniProtKB">
        <authorList>
            <consortium name="RefSeq"/>
        </authorList>
    </citation>
    <scope>IDENTIFICATION</scope>
</reference>
<dbReference type="Proteomes" id="UP001165740">
    <property type="component" value="Chromosome 1"/>
</dbReference>
<keyword evidence="2" id="KW-0472">Membrane</keyword>
<dbReference type="KEGG" id="bgt:106078108"/>
<feature type="transmembrane region" description="Helical" evidence="2">
    <location>
        <begin position="25"/>
        <end position="44"/>
    </location>
</feature>
<evidence type="ECO:0000256" key="1">
    <source>
        <dbReference type="SAM" id="MobiDB-lite"/>
    </source>
</evidence>
<feature type="transmembrane region" description="Helical" evidence="2">
    <location>
        <begin position="76"/>
        <end position="97"/>
    </location>
</feature>
<keyword evidence="3" id="KW-1185">Reference proteome</keyword>
<dbReference type="RefSeq" id="XP_013094314.2">
    <property type="nucleotide sequence ID" value="XM_013238860.2"/>
</dbReference>
<dbReference type="OrthoDB" id="6162180at2759"/>
<keyword evidence="2" id="KW-1133">Transmembrane helix</keyword>
<sequence>MEISQEWSDVGKDQKGRDPRKLHPVTSWLCLIFGFLLISAAIYWGGFRYACIADHVWGSLDESSLSRRTVTHSGPLSLPLLACLIIAAMISVLHVAFKWPFWSTDVQNVAVSQDREFYQKLHPAPSFQEDEPHNTSRECCHGDSLKDKSLGDGDVNFSAVDNLEGVGSDEQEQVTLTVDNEKSADDESMALLTYENQSALVADESALEVNDVIQTFEEVVISDDENINLIDLDESQTVERNSCQSNAADMCPKCAEEHNDVCHAGTQTAEDTGRCDMATVSTMTCNPGLVDVSVNTHQRLCKIVKHCGTSTSGPFMKKLRRAQRLLSEASAKTKLEKQEKVFKWRAVMSRYKEKLCKLFDSLEKKDELLGYTALSRTLSENEVKEICTAVRSSRDRLLTQCKLNSALKEVIESKSEVPPPTLDSPSQQQAYR</sequence>
<gene>
    <name evidence="4" type="primary">LOC106078108</name>
</gene>
<dbReference type="AlphaFoldDB" id="A0A9U8ELY9"/>
<evidence type="ECO:0000256" key="2">
    <source>
        <dbReference type="SAM" id="Phobius"/>
    </source>
</evidence>
<name>A0A9U8ELY9_BIOGL</name>
<keyword evidence="2" id="KW-0812">Transmembrane</keyword>
<protein>
    <submittedName>
        <fullName evidence="4">Uncharacterized protein LOC106078108 isoform X1</fullName>
    </submittedName>
</protein>
<proteinExistence type="predicted"/>